<dbReference type="Proteomes" id="UP000533724">
    <property type="component" value="Unassembled WGS sequence"/>
</dbReference>
<dbReference type="RefSeq" id="WP_205933471.1">
    <property type="nucleotide sequence ID" value="NZ_JACIHI010000012.1"/>
</dbReference>
<gene>
    <name evidence="2" type="ORF">GGE15_004894</name>
</gene>
<evidence type="ECO:0000313" key="2">
    <source>
        <dbReference type="EMBL" id="MBB4441605.1"/>
    </source>
</evidence>
<name>A0A7W6XZ40_9HYPH</name>
<comment type="caution">
    <text evidence="2">The sequence shown here is derived from an EMBL/GenBank/DDBJ whole genome shotgun (WGS) entry which is preliminary data.</text>
</comment>
<proteinExistence type="predicted"/>
<evidence type="ECO:0000313" key="3">
    <source>
        <dbReference type="Proteomes" id="UP000533724"/>
    </source>
</evidence>
<dbReference type="EMBL" id="JACIHI010000012">
    <property type="protein sequence ID" value="MBB4441605.1"/>
    <property type="molecule type" value="Genomic_DNA"/>
</dbReference>
<protein>
    <submittedName>
        <fullName evidence="2">Non-homologous end joining protein Ku</fullName>
    </submittedName>
</protein>
<sequence>MAGLVPSGKVLVLVLVLVLNLLRWGDEVKTLEGLDLPAAGVKGAKVTATEMKIAEQLVGDMSSTAATKKRSAKTAAKSGGAGRKAALEKTAAKTRKAA</sequence>
<feature type="region of interest" description="Disordered" evidence="1">
    <location>
        <begin position="64"/>
        <end position="98"/>
    </location>
</feature>
<dbReference type="AlphaFoldDB" id="A0A7W6XZ40"/>
<reference evidence="2 3" key="1">
    <citation type="submission" date="2020-08" db="EMBL/GenBank/DDBJ databases">
        <title>Genomic Encyclopedia of Type Strains, Phase IV (KMG-V): Genome sequencing to study the core and pangenomes of soil and plant-associated prokaryotes.</title>
        <authorList>
            <person name="Whitman W."/>
        </authorList>
    </citation>
    <scope>NUCLEOTIDE SEQUENCE [LARGE SCALE GENOMIC DNA]</scope>
    <source>
        <strain evidence="2 3">SEMIA 414</strain>
    </source>
</reference>
<evidence type="ECO:0000256" key="1">
    <source>
        <dbReference type="SAM" id="MobiDB-lite"/>
    </source>
</evidence>
<accession>A0A7W6XZ40</accession>
<organism evidence="2 3">
    <name type="scientific">Rhizobium esperanzae</name>
    <dbReference type="NCBI Taxonomy" id="1967781"/>
    <lineage>
        <taxon>Bacteria</taxon>
        <taxon>Pseudomonadati</taxon>
        <taxon>Pseudomonadota</taxon>
        <taxon>Alphaproteobacteria</taxon>
        <taxon>Hyphomicrobiales</taxon>
        <taxon>Rhizobiaceae</taxon>
        <taxon>Rhizobium/Agrobacterium group</taxon>
        <taxon>Rhizobium</taxon>
    </lineage>
</organism>